<protein>
    <recommendedName>
        <fullName evidence="8">Sperm-tail PG-rich repeat-containing protein 2</fullName>
    </recommendedName>
</protein>
<evidence type="ECO:0000256" key="5">
    <source>
        <dbReference type="SAM" id="MobiDB-lite"/>
    </source>
</evidence>
<gene>
    <name evidence="6" type="ORF">NDU88_006410</name>
</gene>
<comment type="subcellular location">
    <subcellularLocation>
        <location evidence="2">Cytoplasm</location>
    </subcellularLocation>
    <subcellularLocation>
        <location evidence="1">Nucleus</location>
    </subcellularLocation>
</comment>
<comment type="caution">
    <text evidence="6">The sequence shown here is derived from an EMBL/GenBank/DDBJ whole genome shotgun (WGS) entry which is preliminary data.</text>
</comment>
<evidence type="ECO:0000256" key="1">
    <source>
        <dbReference type="ARBA" id="ARBA00004123"/>
    </source>
</evidence>
<accession>A0AAV7WXI4</accession>
<dbReference type="AlphaFoldDB" id="A0AAV7WXI4"/>
<feature type="region of interest" description="Disordered" evidence="5">
    <location>
        <begin position="112"/>
        <end position="135"/>
    </location>
</feature>
<evidence type="ECO:0000313" key="7">
    <source>
        <dbReference type="Proteomes" id="UP001066276"/>
    </source>
</evidence>
<proteinExistence type="predicted"/>
<dbReference type="GO" id="GO:0042585">
    <property type="term" value="C:germinal vesicle"/>
    <property type="evidence" value="ECO:0007669"/>
    <property type="project" value="TreeGrafter"/>
</dbReference>
<dbReference type="Proteomes" id="UP001066276">
    <property type="component" value="Chromosome 1_1"/>
</dbReference>
<dbReference type="Pfam" id="PF07004">
    <property type="entry name" value="SHIPPO-rpt"/>
    <property type="match status" value="3"/>
</dbReference>
<reference evidence="6" key="1">
    <citation type="journal article" date="2022" name="bioRxiv">
        <title>Sequencing and chromosome-scale assembly of the giantPleurodeles waltlgenome.</title>
        <authorList>
            <person name="Brown T."/>
            <person name="Elewa A."/>
            <person name="Iarovenko S."/>
            <person name="Subramanian E."/>
            <person name="Araus A.J."/>
            <person name="Petzold A."/>
            <person name="Susuki M."/>
            <person name="Suzuki K.-i.T."/>
            <person name="Hayashi T."/>
            <person name="Toyoda A."/>
            <person name="Oliveira C."/>
            <person name="Osipova E."/>
            <person name="Leigh N.D."/>
            <person name="Simon A."/>
            <person name="Yun M.H."/>
        </authorList>
    </citation>
    <scope>NUCLEOTIDE SEQUENCE</scope>
    <source>
        <strain evidence="6">20211129_DDA</strain>
        <tissue evidence="6">Liver</tissue>
    </source>
</reference>
<name>A0AAV7WXI4_PLEWA</name>
<dbReference type="GO" id="GO:0001940">
    <property type="term" value="C:male pronucleus"/>
    <property type="evidence" value="ECO:0007669"/>
    <property type="project" value="TreeGrafter"/>
</dbReference>
<organism evidence="6 7">
    <name type="scientific">Pleurodeles waltl</name>
    <name type="common">Iberian ribbed newt</name>
    <dbReference type="NCBI Taxonomy" id="8319"/>
    <lineage>
        <taxon>Eukaryota</taxon>
        <taxon>Metazoa</taxon>
        <taxon>Chordata</taxon>
        <taxon>Craniata</taxon>
        <taxon>Vertebrata</taxon>
        <taxon>Euteleostomi</taxon>
        <taxon>Amphibia</taxon>
        <taxon>Batrachia</taxon>
        <taxon>Caudata</taxon>
        <taxon>Salamandroidea</taxon>
        <taxon>Salamandridae</taxon>
        <taxon>Pleurodelinae</taxon>
        <taxon>Pleurodeles</taxon>
    </lineage>
</organism>
<keyword evidence="3" id="KW-0963">Cytoplasm</keyword>
<feature type="non-terminal residue" evidence="6">
    <location>
        <position position="1"/>
    </location>
</feature>
<dbReference type="PANTHER" id="PTHR35678:SF1">
    <property type="entry name" value="PROTEIN STPG4"/>
    <property type="match status" value="1"/>
</dbReference>
<evidence type="ECO:0000256" key="3">
    <source>
        <dbReference type="ARBA" id="ARBA00022490"/>
    </source>
</evidence>
<feature type="non-terminal residue" evidence="6">
    <location>
        <position position="179"/>
    </location>
</feature>
<dbReference type="EMBL" id="JANPWB010000001">
    <property type="protein sequence ID" value="KAJ1218838.1"/>
    <property type="molecule type" value="Genomic_DNA"/>
</dbReference>
<sequence>GYAPFLSLTNRDFAFNAQQLVVAPGPGHYDVPTLQNYVKGGQTLQNKEERFKETRSAIPGPGTYDVDLDTINRCQSMCGLRQRSQLRSFSQVKYQRKPDAPSIPTSRQAYGYEEKEDGSLVPQLPPSRDKPLGPASYQPIFKEAYATSKYKGVHFGNLTAKRLEYQKQEGPGPGAYDIS</sequence>
<evidence type="ECO:0000256" key="2">
    <source>
        <dbReference type="ARBA" id="ARBA00004496"/>
    </source>
</evidence>
<dbReference type="GO" id="GO:0042393">
    <property type="term" value="F:histone binding"/>
    <property type="evidence" value="ECO:0007669"/>
    <property type="project" value="TreeGrafter"/>
</dbReference>
<evidence type="ECO:0000256" key="4">
    <source>
        <dbReference type="ARBA" id="ARBA00023242"/>
    </source>
</evidence>
<dbReference type="InterPro" id="IPR010736">
    <property type="entry name" value="SHIPPO-rpt"/>
</dbReference>
<evidence type="ECO:0000313" key="6">
    <source>
        <dbReference type="EMBL" id="KAJ1218838.1"/>
    </source>
</evidence>
<dbReference type="GO" id="GO:0001939">
    <property type="term" value="C:female pronucleus"/>
    <property type="evidence" value="ECO:0007669"/>
    <property type="project" value="TreeGrafter"/>
</dbReference>
<dbReference type="PANTHER" id="PTHR35678">
    <property type="entry name" value="PROTEIN STPG4"/>
    <property type="match status" value="1"/>
</dbReference>
<keyword evidence="7" id="KW-1185">Reference proteome</keyword>
<keyword evidence="4" id="KW-0539">Nucleus</keyword>
<dbReference type="GO" id="GO:0005737">
    <property type="term" value="C:cytoplasm"/>
    <property type="evidence" value="ECO:0007669"/>
    <property type="project" value="UniProtKB-SubCell"/>
</dbReference>
<evidence type="ECO:0008006" key="8">
    <source>
        <dbReference type="Google" id="ProtNLM"/>
    </source>
</evidence>
<dbReference type="GO" id="GO:0003682">
    <property type="term" value="F:chromatin binding"/>
    <property type="evidence" value="ECO:0007669"/>
    <property type="project" value="TreeGrafter"/>
</dbReference>
<dbReference type="GO" id="GO:0044727">
    <property type="term" value="P:epigenetic programing of male pronucleus"/>
    <property type="evidence" value="ECO:0007669"/>
    <property type="project" value="TreeGrafter"/>
</dbReference>